<dbReference type="FunFam" id="3.40.50.10490:FF:000011">
    <property type="entry name" value="Arabinose 5-phosphate isomerase"/>
    <property type="match status" value="1"/>
</dbReference>
<evidence type="ECO:0000256" key="11">
    <source>
        <dbReference type="PROSITE-ProRule" id="PRU00703"/>
    </source>
</evidence>
<evidence type="ECO:0000313" key="15">
    <source>
        <dbReference type="Proteomes" id="UP000001625"/>
    </source>
</evidence>
<evidence type="ECO:0000256" key="6">
    <source>
        <dbReference type="ARBA" id="ARBA00060658"/>
    </source>
</evidence>
<evidence type="ECO:0000259" key="12">
    <source>
        <dbReference type="PROSITE" id="PS51371"/>
    </source>
</evidence>
<dbReference type="PANTHER" id="PTHR42745:SF1">
    <property type="entry name" value="ARABINOSE 5-PHOSPHATE ISOMERASE KDSD"/>
    <property type="match status" value="1"/>
</dbReference>
<accession>D5CM68</accession>
<dbReference type="eggNOG" id="COG0794">
    <property type="taxonomic scope" value="Bacteria"/>
</dbReference>
<dbReference type="InterPro" id="IPR000644">
    <property type="entry name" value="CBS_dom"/>
</dbReference>
<dbReference type="KEGG" id="slt:Slit_0441"/>
<keyword evidence="5 14" id="KW-0413">Isomerase</keyword>
<keyword evidence="15" id="KW-1185">Reference proteome</keyword>
<dbReference type="SMART" id="SM00116">
    <property type="entry name" value="CBS"/>
    <property type="match status" value="2"/>
</dbReference>
<dbReference type="Gene3D" id="3.40.50.10490">
    <property type="entry name" value="Glucose-6-phosphate isomerase like protein, domain 1"/>
    <property type="match status" value="1"/>
</dbReference>
<dbReference type="CDD" id="cd05014">
    <property type="entry name" value="SIS_Kpsf"/>
    <property type="match status" value="1"/>
</dbReference>
<dbReference type="InterPro" id="IPR035474">
    <property type="entry name" value="SIS_Kpsf"/>
</dbReference>
<dbReference type="EMBL" id="CP001965">
    <property type="protein sequence ID" value="ADE10682.1"/>
    <property type="molecule type" value="Genomic_DNA"/>
</dbReference>
<keyword evidence="9" id="KW-0479">Metal-binding</keyword>
<dbReference type="STRING" id="580332.Slit_0441"/>
<feature type="binding site" evidence="9">
    <location>
        <position position="106"/>
    </location>
    <ligand>
        <name>Zn(2+)</name>
        <dbReference type="ChEBI" id="CHEBI:29105"/>
    </ligand>
</feature>
<evidence type="ECO:0000256" key="2">
    <source>
        <dbReference type="ARBA" id="ARBA00008165"/>
    </source>
</evidence>
<dbReference type="FunFam" id="3.10.580.10:FF:000007">
    <property type="entry name" value="Arabinose 5-phosphate isomerase"/>
    <property type="match status" value="1"/>
</dbReference>
<dbReference type="SUPFAM" id="SSF53697">
    <property type="entry name" value="SIS domain"/>
    <property type="match status" value="1"/>
</dbReference>
<keyword evidence="9" id="KW-0862">Zinc</keyword>
<dbReference type="Proteomes" id="UP000001625">
    <property type="component" value="Chromosome"/>
</dbReference>
<proteinExistence type="inferred from homology"/>
<dbReference type="GO" id="GO:0046872">
    <property type="term" value="F:metal ion binding"/>
    <property type="evidence" value="ECO:0007669"/>
    <property type="project" value="UniProtKB-KW"/>
</dbReference>
<feature type="site" description="Catalytically relevant" evidence="10">
    <location>
        <position position="135"/>
    </location>
</feature>
<comment type="similarity">
    <text evidence="2 8">Belongs to the SIS family. GutQ/KpsF subfamily.</text>
</comment>
<dbReference type="GO" id="GO:0019146">
    <property type="term" value="F:arabinose-5-phosphate isomerase activity"/>
    <property type="evidence" value="ECO:0007669"/>
    <property type="project" value="UniProtKB-ARBA"/>
</dbReference>
<keyword evidence="4 11" id="KW-0129">CBS domain</keyword>
<dbReference type="Gene3D" id="3.10.580.10">
    <property type="entry name" value="CBS-domain"/>
    <property type="match status" value="1"/>
</dbReference>
<evidence type="ECO:0000256" key="4">
    <source>
        <dbReference type="ARBA" id="ARBA00023122"/>
    </source>
</evidence>
<feature type="site" description="Catalytically relevant" evidence="10">
    <location>
        <position position="176"/>
    </location>
</feature>
<dbReference type="GO" id="GO:0005975">
    <property type="term" value="P:carbohydrate metabolic process"/>
    <property type="evidence" value="ECO:0007669"/>
    <property type="project" value="InterPro"/>
</dbReference>
<dbReference type="NCBIfam" id="TIGR00393">
    <property type="entry name" value="kpsF"/>
    <property type="match status" value="1"/>
</dbReference>
<dbReference type="HOGENOM" id="CLU_040681_13_1_4"/>
<name>D5CM68_SIDLE</name>
<evidence type="ECO:0000256" key="8">
    <source>
        <dbReference type="PIRNR" id="PIRNR004692"/>
    </source>
</evidence>
<dbReference type="eggNOG" id="COG0517">
    <property type="taxonomic scope" value="Bacteria"/>
</dbReference>
<dbReference type="Pfam" id="PF00571">
    <property type="entry name" value="CBS"/>
    <property type="match status" value="2"/>
</dbReference>
<dbReference type="InterPro" id="IPR046342">
    <property type="entry name" value="CBS_dom_sf"/>
</dbReference>
<feature type="site" description="Catalytically relevant" evidence="10">
    <location>
        <position position="217"/>
    </location>
</feature>
<dbReference type="InterPro" id="IPR001347">
    <property type="entry name" value="SIS_dom"/>
</dbReference>
<dbReference type="PANTHER" id="PTHR42745">
    <property type="match status" value="1"/>
</dbReference>
<feature type="site" description="Catalytically relevant" evidence="10">
    <location>
        <position position="83"/>
    </location>
</feature>
<gene>
    <name evidence="14" type="ordered locus">Slit_0441</name>
</gene>
<comment type="pathway">
    <text evidence="1">Bacterial outer membrane biogenesis; lipopolysaccharide biosynthesis.</text>
</comment>
<protein>
    <recommendedName>
        <fullName evidence="7">Arabinose 5-phosphate isomerase KdsD</fullName>
    </recommendedName>
</protein>
<evidence type="ECO:0000256" key="9">
    <source>
        <dbReference type="PIRSR" id="PIRSR004692-2"/>
    </source>
</evidence>
<comment type="pathway">
    <text evidence="6">Carbohydrate biosynthesis; 3-deoxy-D-manno-octulosonate biosynthesis; 3-deoxy-D-manno-octulosonate from D-ribulose 5-phosphate: step 1/3.</text>
</comment>
<sequence length="353" mass="37419">MRRCSPFVEAPQKNSGPKSAVIIQYMNKPFSAAPHALDLARQVLGIEADAVRALTQRIDDNFLHALNLILACKGRVIVSGMGKSGHIARKIAATMSSTGTPAYFVHPGEASHGDLGMVTAQDVVIALSYSGESEELLTIVPAIKRQGAHLISLTGNPRSSLALAADVHLDGSVAQEACPMGLAPTASTTAALALGDALAVALLDAKGFGEEDFARSHPGGSLGRRLLTRVRDIMHSNASIPSVREGATLADAVLEISRKGLGMTAIVDDHKRLLGIYTDGDLRRTLEKKLDFSTTLVSTVMSKNPRNIGPDELAVDAVQLMEKYNISQLPVVDADKKLVGALNMHDLLKAKVI</sequence>
<evidence type="ECO:0000256" key="5">
    <source>
        <dbReference type="ARBA" id="ARBA00023235"/>
    </source>
</evidence>
<evidence type="ECO:0000256" key="10">
    <source>
        <dbReference type="PIRSR" id="PIRSR004692-3"/>
    </source>
</evidence>
<organism evidence="14 15">
    <name type="scientific">Sideroxydans lithotrophicus (strain ES-1)</name>
    <dbReference type="NCBI Taxonomy" id="580332"/>
    <lineage>
        <taxon>Bacteria</taxon>
        <taxon>Pseudomonadati</taxon>
        <taxon>Pseudomonadota</taxon>
        <taxon>Betaproteobacteria</taxon>
        <taxon>Nitrosomonadales</taxon>
        <taxon>Gallionellaceae</taxon>
        <taxon>Sideroxydans</taxon>
    </lineage>
</organism>
<dbReference type="InterPro" id="IPR004800">
    <property type="entry name" value="KdsD/KpsF-type"/>
</dbReference>
<dbReference type="CDD" id="cd04604">
    <property type="entry name" value="CBS_pair_SIS_assoc"/>
    <property type="match status" value="1"/>
</dbReference>
<dbReference type="InterPro" id="IPR046348">
    <property type="entry name" value="SIS_dom_sf"/>
</dbReference>
<evidence type="ECO:0000256" key="1">
    <source>
        <dbReference type="ARBA" id="ARBA00004756"/>
    </source>
</evidence>
<keyword evidence="3" id="KW-0677">Repeat</keyword>
<evidence type="ECO:0000313" key="14">
    <source>
        <dbReference type="EMBL" id="ADE10682.1"/>
    </source>
</evidence>
<dbReference type="Pfam" id="PF01380">
    <property type="entry name" value="SIS"/>
    <property type="match status" value="1"/>
</dbReference>
<evidence type="ECO:0000256" key="7">
    <source>
        <dbReference type="ARBA" id="ARBA00071659"/>
    </source>
</evidence>
<evidence type="ECO:0000259" key="13">
    <source>
        <dbReference type="PROSITE" id="PS51464"/>
    </source>
</evidence>
<feature type="domain" description="CBS" evidence="12">
    <location>
        <begin position="301"/>
        <end position="353"/>
    </location>
</feature>
<evidence type="ECO:0000256" key="3">
    <source>
        <dbReference type="ARBA" id="ARBA00022737"/>
    </source>
</evidence>
<dbReference type="GO" id="GO:0097367">
    <property type="term" value="F:carbohydrate derivative binding"/>
    <property type="evidence" value="ECO:0007669"/>
    <property type="project" value="InterPro"/>
</dbReference>
<dbReference type="PIRSF" id="PIRSF004692">
    <property type="entry name" value="KdsD_KpsF"/>
    <property type="match status" value="1"/>
</dbReference>
<dbReference type="InterPro" id="IPR050986">
    <property type="entry name" value="GutQ/KpsF_isomerases"/>
</dbReference>
<dbReference type="AlphaFoldDB" id="D5CM68"/>
<reference evidence="14 15" key="1">
    <citation type="submission" date="2010-03" db="EMBL/GenBank/DDBJ databases">
        <title>Complete sequence of Sideroxydans lithotrophicus ES-1.</title>
        <authorList>
            <consortium name="US DOE Joint Genome Institute"/>
            <person name="Lucas S."/>
            <person name="Copeland A."/>
            <person name="Lapidus A."/>
            <person name="Cheng J.-F."/>
            <person name="Bruce D."/>
            <person name="Goodwin L."/>
            <person name="Pitluck S."/>
            <person name="Munk A.C."/>
            <person name="Detter J.C."/>
            <person name="Han C."/>
            <person name="Tapia R."/>
            <person name="Larimer F."/>
            <person name="Land M."/>
            <person name="Hauser L."/>
            <person name="Kyrpides N."/>
            <person name="Ivanova N."/>
            <person name="Emerson D."/>
            <person name="Woyke T."/>
        </authorList>
    </citation>
    <scope>NUCLEOTIDE SEQUENCE [LARGE SCALE GENOMIC DNA]</scope>
    <source>
        <strain evidence="14 15">ES-1</strain>
    </source>
</reference>
<feature type="domain" description="CBS" evidence="12">
    <location>
        <begin position="234"/>
        <end position="292"/>
    </location>
</feature>
<feature type="domain" description="SIS" evidence="13">
    <location>
        <begin position="65"/>
        <end position="208"/>
    </location>
</feature>
<dbReference type="PROSITE" id="PS51371">
    <property type="entry name" value="CBS"/>
    <property type="match status" value="2"/>
</dbReference>
<dbReference type="GO" id="GO:1901135">
    <property type="term" value="P:carbohydrate derivative metabolic process"/>
    <property type="evidence" value="ECO:0007669"/>
    <property type="project" value="InterPro"/>
</dbReference>
<dbReference type="PROSITE" id="PS51464">
    <property type="entry name" value="SIS"/>
    <property type="match status" value="1"/>
</dbReference>